<dbReference type="EMBL" id="JTEO01000002">
    <property type="protein sequence ID" value="MCQ6962311.1"/>
    <property type="molecule type" value="Genomic_DNA"/>
</dbReference>
<evidence type="ECO:0000313" key="2">
    <source>
        <dbReference type="Proteomes" id="UP001206983"/>
    </source>
</evidence>
<dbReference type="AlphaFoldDB" id="A0AAE3H9C1"/>
<dbReference type="Proteomes" id="UP001206983">
    <property type="component" value="Unassembled WGS sequence"/>
</dbReference>
<gene>
    <name evidence="1" type="ORF">PV02_04175</name>
</gene>
<keyword evidence="2" id="KW-1185">Reference proteome</keyword>
<name>A0AAE3H9C1_9EURY</name>
<proteinExistence type="predicted"/>
<reference evidence="1 2" key="1">
    <citation type="journal article" date="2011" name="Appl. Environ. Microbiol.">
        <title>Methanogenic archaea isolated from Taiwan's Chelungpu fault.</title>
        <authorList>
            <person name="Wu S.Y."/>
            <person name="Lai M.C."/>
        </authorList>
    </citation>
    <scope>NUCLEOTIDE SEQUENCE [LARGE SCALE GENOMIC DNA]</scope>
    <source>
        <strain evidence="1 2">St545Mb</strain>
    </source>
</reference>
<accession>A0AAE3H9C1</accession>
<sequence>MPDISLLRGKRTDMKEYPGTKNIIRSAKITLKGVLLNGETRIKTIDKNARASIINRSCVYRHFLEFGIDSLYPELLP</sequence>
<organism evidence="1 2">
    <name type="scientific">Methanolobus chelungpuianus</name>
    <dbReference type="NCBI Taxonomy" id="502115"/>
    <lineage>
        <taxon>Archaea</taxon>
        <taxon>Methanobacteriati</taxon>
        <taxon>Methanobacteriota</taxon>
        <taxon>Stenosarchaea group</taxon>
        <taxon>Methanomicrobia</taxon>
        <taxon>Methanosarcinales</taxon>
        <taxon>Methanosarcinaceae</taxon>
        <taxon>Methanolobus</taxon>
    </lineage>
</organism>
<protein>
    <submittedName>
        <fullName evidence="1">Uncharacterized protein</fullName>
    </submittedName>
</protein>
<evidence type="ECO:0000313" key="1">
    <source>
        <dbReference type="EMBL" id="MCQ6962311.1"/>
    </source>
</evidence>
<comment type="caution">
    <text evidence="1">The sequence shown here is derived from an EMBL/GenBank/DDBJ whole genome shotgun (WGS) entry which is preliminary data.</text>
</comment>